<comment type="caution">
    <text evidence="1">The sequence shown here is derived from an EMBL/GenBank/DDBJ whole genome shotgun (WGS) entry which is preliminary data.</text>
</comment>
<evidence type="ECO:0000313" key="1">
    <source>
        <dbReference type="EMBL" id="CAI6364075.1"/>
    </source>
</evidence>
<dbReference type="AlphaFoldDB" id="A0AAV0X6Y2"/>
<gene>
    <name evidence="1" type="ORF">MEUPH1_LOCUS18946</name>
</gene>
<protein>
    <submittedName>
        <fullName evidence="1">Uncharacterized protein</fullName>
    </submittedName>
</protein>
<accession>A0AAV0X6Y2</accession>
<organism evidence="1 2">
    <name type="scientific">Macrosiphum euphorbiae</name>
    <name type="common">potato aphid</name>
    <dbReference type="NCBI Taxonomy" id="13131"/>
    <lineage>
        <taxon>Eukaryota</taxon>
        <taxon>Metazoa</taxon>
        <taxon>Ecdysozoa</taxon>
        <taxon>Arthropoda</taxon>
        <taxon>Hexapoda</taxon>
        <taxon>Insecta</taxon>
        <taxon>Pterygota</taxon>
        <taxon>Neoptera</taxon>
        <taxon>Paraneoptera</taxon>
        <taxon>Hemiptera</taxon>
        <taxon>Sternorrhyncha</taxon>
        <taxon>Aphidomorpha</taxon>
        <taxon>Aphidoidea</taxon>
        <taxon>Aphididae</taxon>
        <taxon>Macrosiphini</taxon>
        <taxon>Macrosiphum</taxon>
    </lineage>
</organism>
<keyword evidence="2" id="KW-1185">Reference proteome</keyword>
<proteinExistence type="predicted"/>
<dbReference type="EMBL" id="CARXXK010000003">
    <property type="protein sequence ID" value="CAI6364075.1"/>
    <property type="molecule type" value="Genomic_DNA"/>
</dbReference>
<sequence>MIKIFPRRTKKFQSSILGVMQISRGQTDLPRNRLHTIHMHLEFNYYGSVIIFLRANCNILIRTIPAHPLRGRFLRFLLFKYSAVSSKPENEINGLDRYA</sequence>
<dbReference type="Proteomes" id="UP001160148">
    <property type="component" value="Unassembled WGS sequence"/>
</dbReference>
<evidence type="ECO:0000313" key="2">
    <source>
        <dbReference type="Proteomes" id="UP001160148"/>
    </source>
</evidence>
<reference evidence="1 2" key="1">
    <citation type="submission" date="2023-01" db="EMBL/GenBank/DDBJ databases">
        <authorList>
            <person name="Whitehead M."/>
        </authorList>
    </citation>
    <scope>NUCLEOTIDE SEQUENCE [LARGE SCALE GENOMIC DNA]</scope>
</reference>
<name>A0AAV0X6Y2_9HEMI</name>